<dbReference type="Proteomes" id="UP000321722">
    <property type="component" value="Unassembled WGS sequence"/>
</dbReference>
<reference evidence="2 3" key="1">
    <citation type="submission" date="2019-07" db="EMBL/GenBank/DDBJ databases">
        <title>Whole genome shotgun sequence of Lactobacillus aviarius subsp. aviarius NBRC 102162.</title>
        <authorList>
            <person name="Hosoyama A."/>
            <person name="Uohara A."/>
            <person name="Ohji S."/>
            <person name="Ichikawa N."/>
        </authorList>
    </citation>
    <scope>NUCLEOTIDE SEQUENCE [LARGE SCALE GENOMIC DNA]</scope>
    <source>
        <strain evidence="2 3">NBRC 102162</strain>
    </source>
</reference>
<feature type="compositionally biased region" description="Polar residues" evidence="1">
    <location>
        <begin position="1"/>
        <end position="21"/>
    </location>
</feature>
<feature type="region of interest" description="Disordered" evidence="1">
    <location>
        <begin position="1"/>
        <end position="23"/>
    </location>
</feature>
<dbReference type="EMBL" id="BJUI01000012">
    <property type="protein sequence ID" value="GEK42099.1"/>
    <property type="molecule type" value="Genomic_DNA"/>
</dbReference>
<comment type="caution">
    <text evidence="2">The sequence shown here is derived from an EMBL/GenBank/DDBJ whole genome shotgun (WGS) entry which is preliminary data.</text>
</comment>
<sequence>MTADGNSGSFDNVPFSPSTSDVGEDVEPVIEFCLVDDCEALDESELVALLDDFELSTWLLSFEFKEIEAFEDEIAELDM</sequence>
<keyword evidence="3" id="KW-1185">Reference proteome</keyword>
<protein>
    <submittedName>
        <fullName evidence="2">Uncharacterized protein</fullName>
    </submittedName>
</protein>
<evidence type="ECO:0000313" key="2">
    <source>
        <dbReference type="EMBL" id="GEK42099.1"/>
    </source>
</evidence>
<evidence type="ECO:0000313" key="3">
    <source>
        <dbReference type="Proteomes" id="UP000321722"/>
    </source>
</evidence>
<gene>
    <name evidence="2" type="ORF">LAV01_09310</name>
</gene>
<accession>A0A510WSA1</accession>
<name>A0A510WSA1_9LACO</name>
<proteinExistence type="predicted"/>
<evidence type="ECO:0000256" key="1">
    <source>
        <dbReference type="SAM" id="MobiDB-lite"/>
    </source>
</evidence>
<organism evidence="2 3">
    <name type="scientific">Ligilactobacillus aviarius</name>
    <dbReference type="NCBI Taxonomy" id="1606"/>
    <lineage>
        <taxon>Bacteria</taxon>
        <taxon>Bacillati</taxon>
        <taxon>Bacillota</taxon>
        <taxon>Bacilli</taxon>
        <taxon>Lactobacillales</taxon>
        <taxon>Lactobacillaceae</taxon>
        <taxon>Ligilactobacillus</taxon>
    </lineage>
</organism>
<dbReference type="AlphaFoldDB" id="A0A510WSA1"/>